<dbReference type="OrthoDB" id="289247at2759"/>
<reference evidence="2 3" key="1">
    <citation type="submission" date="2019-04" db="EMBL/GenBank/DDBJ databases">
        <authorList>
            <consortium name="Wellcome Sanger Institute Data Sharing"/>
        </authorList>
    </citation>
    <scope>NUCLEOTIDE SEQUENCE [LARGE SCALE GENOMIC DNA]</scope>
</reference>
<dbReference type="InterPro" id="IPR007138">
    <property type="entry name" value="ABM_dom"/>
</dbReference>
<dbReference type="GeneTree" id="ENSGT00950000183131"/>
<dbReference type="Pfam" id="PF03992">
    <property type="entry name" value="ABM"/>
    <property type="match status" value="1"/>
</dbReference>
<dbReference type="PANTHER" id="PTHR12178">
    <property type="entry name" value="EF-HAND DOMAIN-CONTAINING PROTEIN"/>
    <property type="match status" value="1"/>
</dbReference>
<sequence>MMSCAEIITMCLQSAKHQQQQQHLFAKEPRTPRRSCAPPLSIIEDIFRRADKNGVHLQPENHCVSTFPSPQQAKMECQNVLLVQRQMLVMENNLSEFQKELEKYTIAASHHGDSLHVYVQKQTEERRVVVYEFWRDRASWTSYLQSSVSKAFQHTIIKLLEGAEQVSTILLPASWWIVKSN</sequence>
<reference evidence="2" key="2">
    <citation type="submission" date="2025-08" db="UniProtKB">
        <authorList>
            <consortium name="Ensembl"/>
        </authorList>
    </citation>
    <scope>IDENTIFICATION</scope>
</reference>
<reference evidence="2" key="3">
    <citation type="submission" date="2025-09" db="UniProtKB">
        <authorList>
            <consortium name="Ensembl"/>
        </authorList>
    </citation>
    <scope>IDENTIFICATION</scope>
</reference>
<dbReference type="PROSITE" id="PS51725">
    <property type="entry name" value="ABM"/>
    <property type="match status" value="1"/>
</dbReference>
<dbReference type="Ensembl" id="ENSSFOT00015075637.1">
    <property type="protein sequence ID" value="ENSSFOP00015054574.1"/>
    <property type="gene ID" value="ENSSFOG00015025239.1"/>
</dbReference>
<dbReference type="SUPFAM" id="SSF54909">
    <property type="entry name" value="Dimeric alpha+beta barrel"/>
    <property type="match status" value="1"/>
</dbReference>
<dbReference type="AlphaFoldDB" id="A0A8C9TY50"/>
<protein>
    <recommendedName>
        <fullName evidence="1">ABM domain-containing protein</fullName>
    </recommendedName>
</protein>
<gene>
    <name evidence="2" type="primary">necab3</name>
</gene>
<keyword evidence="3" id="KW-1185">Reference proteome</keyword>
<evidence type="ECO:0000313" key="3">
    <source>
        <dbReference type="Proteomes" id="UP000694397"/>
    </source>
</evidence>
<feature type="domain" description="ABM" evidence="1">
    <location>
        <begin position="81"/>
        <end position="170"/>
    </location>
</feature>
<dbReference type="GO" id="GO:0000137">
    <property type="term" value="C:Golgi cis cisterna"/>
    <property type="evidence" value="ECO:0007669"/>
    <property type="project" value="TreeGrafter"/>
</dbReference>
<accession>A0A8C9TY50</accession>
<evidence type="ECO:0000259" key="1">
    <source>
        <dbReference type="PROSITE" id="PS51725"/>
    </source>
</evidence>
<evidence type="ECO:0000313" key="2">
    <source>
        <dbReference type="Ensembl" id="ENSSFOP00015054574.1"/>
    </source>
</evidence>
<organism evidence="2 3">
    <name type="scientific">Scleropages formosus</name>
    <name type="common">Asian bonytongue</name>
    <name type="synonym">Osteoglossum formosum</name>
    <dbReference type="NCBI Taxonomy" id="113540"/>
    <lineage>
        <taxon>Eukaryota</taxon>
        <taxon>Metazoa</taxon>
        <taxon>Chordata</taxon>
        <taxon>Craniata</taxon>
        <taxon>Vertebrata</taxon>
        <taxon>Euteleostomi</taxon>
        <taxon>Actinopterygii</taxon>
        <taxon>Neopterygii</taxon>
        <taxon>Teleostei</taxon>
        <taxon>Osteoglossocephala</taxon>
        <taxon>Osteoglossomorpha</taxon>
        <taxon>Osteoglossiformes</taxon>
        <taxon>Osteoglossidae</taxon>
        <taxon>Scleropages</taxon>
    </lineage>
</organism>
<proteinExistence type="predicted"/>
<dbReference type="GO" id="GO:0042984">
    <property type="term" value="P:regulation of amyloid precursor protein biosynthetic process"/>
    <property type="evidence" value="ECO:0007669"/>
    <property type="project" value="TreeGrafter"/>
</dbReference>
<dbReference type="Proteomes" id="UP000694397">
    <property type="component" value="Chromosome 22"/>
</dbReference>
<dbReference type="Gene3D" id="3.30.70.100">
    <property type="match status" value="1"/>
</dbReference>
<dbReference type="InterPro" id="IPR011008">
    <property type="entry name" value="Dimeric_a/b-barrel"/>
</dbReference>
<dbReference type="InterPro" id="IPR039862">
    <property type="entry name" value="NECAB1/2/3"/>
</dbReference>
<dbReference type="PANTHER" id="PTHR12178:SF3">
    <property type="entry name" value="N-TERMINAL EF-HAND CALCIUM-BINDING PROTEIN 3"/>
    <property type="match status" value="1"/>
</dbReference>
<dbReference type="GO" id="GO:0005783">
    <property type="term" value="C:endoplasmic reticulum"/>
    <property type="evidence" value="ECO:0007669"/>
    <property type="project" value="TreeGrafter"/>
</dbReference>
<name>A0A8C9TY50_SCLFO</name>